<dbReference type="EMBL" id="MF063068">
    <property type="protein sequence ID" value="ARV77207.1"/>
    <property type="molecule type" value="Genomic_DNA"/>
</dbReference>
<organism evidence="1 2">
    <name type="scientific">Pseudomonas phage Noxifer</name>
    <dbReference type="NCBI Taxonomy" id="2006684"/>
    <lineage>
        <taxon>Viruses</taxon>
        <taxon>Duplodnaviria</taxon>
        <taxon>Heunggongvirae</taxon>
        <taxon>Uroviricota</taxon>
        <taxon>Caudoviricetes</taxon>
        <taxon>Chimalliviridae</taxon>
        <taxon>Noxifervirus</taxon>
        <taxon>Noxifervirus noxifer</taxon>
    </lineage>
</organism>
<dbReference type="Proteomes" id="UP000224829">
    <property type="component" value="Segment"/>
</dbReference>
<gene>
    <name evidence="1" type="ORF">NOXIFER_36</name>
</gene>
<name>A0A1Y0T2W2_9CAUD</name>
<evidence type="ECO:0000313" key="1">
    <source>
        <dbReference type="EMBL" id="ARV77207.1"/>
    </source>
</evidence>
<protein>
    <submittedName>
        <fullName evidence="1">Uncharacterized protein</fullName>
    </submittedName>
</protein>
<proteinExistence type="predicted"/>
<evidence type="ECO:0000313" key="2">
    <source>
        <dbReference type="Proteomes" id="UP000224829"/>
    </source>
</evidence>
<sequence length="365" mass="42089">MSGKLYCLNTRCYVSLLKMITMNYARHHNELAHQGKGEKMHAVLAQTPLTPFDDRRAQAFVHALIKSNVSSYLAYSEGDTQSDIMCELLFGDGVVMTNRHLAFVNDFLTVEEIDDLNLELDMHVGRYLERETWAVVDIFDTGNMISLVVQEDMRIREWKEMKGYTVGRFAPAMELDLSEMFAYLRIKTNRLLRPVDVDNLRGEKVTVKHPGDHIDYRSLVLDMLAAKYPFLRKEGQIGAHTGAMGTGRDRNLDLLVSGGLRAEGEYTLELNDDRILSVDHYLQKLVEPAVNSYSVNRYIKRLDNLNIYTLTIGIDNVLRVVRQEETTVKVNDNARIKDLVESYLRNDWLPPKEREEAERWIQENQ</sequence>
<reference evidence="1 2" key="1">
    <citation type="submission" date="2017-05" db="EMBL/GenBank/DDBJ databases">
        <authorList>
            <person name="Song R."/>
            <person name="Chenine A.L."/>
            <person name="Ruprecht R.M."/>
        </authorList>
    </citation>
    <scope>NUCLEOTIDE SEQUENCE [LARGE SCALE GENOMIC DNA]</scope>
</reference>
<accession>A0A1Y0T2W2</accession>
<keyword evidence="2" id="KW-1185">Reference proteome</keyword>